<keyword evidence="20" id="KW-1185">Reference proteome</keyword>
<dbReference type="NCBIfam" id="NF001503">
    <property type="entry name" value="PRK00349.1"/>
    <property type="match status" value="1"/>
</dbReference>
<feature type="zinc finger region" description="C4-type" evidence="17">
    <location>
        <begin position="251"/>
        <end position="278"/>
    </location>
</feature>
<keyword evidence="3 17" id="KW-0479">Metal-binding</keyword>
<evidence type="ECO:0000256" key="13">
    <source>
        <dbReference type="ARBA" id="ARBA00023204"/>
    </source>
</evidence>
<dbReference type="PROSITE" id="PS50893">
    <property type="entry name" value="ABC_TRANSPORTER_2"/>
    <property type="match status" value="1"/>
</dbReference>
<keyword evidence="11 17" id="KW-0267">Excision nuclease</keyword>
<keyword evidence="7 17" id="KW-0228">DNA excision</keyword>
<evidence type="ECO:0000256" key="15">
    <source>
        <dbReference type="ARBA" id="ARBA00039316"/>
    </source>
</evidence>
<comment type="subunit">
    <text evidence="17">Forms a heterotetramer with UvrB during the search for lesions.</text>
</comment>
<evidence type="ECO:0000256" key="6">
    <source>
        <dbReference type="ARBA" id="ARBA00022763"/>
    </source>
</evidence>
<dbReference type="GO" id="GO:0009432">
    <property type="term" value="P:SOS response"/>
    <property type="evidence" value="ECO:0007669"/>
    <property type="project" value="UniProtKB-UniRule"/>
</dbReference>
<evidence type="ECO:0000256" key="17">
    <source>
        <dbReference type="HAMAP-Rule" id="MF_00205"/>
    </source>
</evidence>
<keyword evidence="8 17" id="KW-0863">Zinc-finger</keyword>
<dbReference type="InterPro" id="IPR004602">
    <property type="entry name" value="UvrA"/>
</dbReference>
<evidence type="ECO:0000256" key="16">
    <source>
        <dbReference type="ARBA" id="ARBA00042156"/>
    </source>
</evidence>
<dbReference type="OrthoDB" id="5287123at2"/>
<dbReference type="RefSeq" id="WP_072659093.1">
    <property type="nucleotide sequence ID" value="NZ_BDFD01000004.1"/>
</dbReference>
<reference evidence="19 20" key="1">
    <citation type="journal article" date="2017" name="Arch. Microbiol.">
        <title>Mariprofundus micogutta sp. nov., a novel iron-oxidizing zetaproteobacterium isolated from a deep-sea hydrothermal field at the Bayonnaise knoll of the Izu-Ogasawara arc, and a description of Mariprofundales ord. nov. and Zetaproteobacteria classis nov.</title>
        <authorList>
            <person name="Makita H."/>
            <person name="Tanaka E."/>
            <person name="Mitsunobu S."/>
            <person name="Miyazaki M."/>
            <person name="Nunoura T."/>
            <person name="Uematsu K."/>
            <person name="Takaki Y."/>
            <person name="Nishi S."/>
            <person name="Shimamura S."/>
            <person name="Takai K."/>
        </authorList>
    </citation>
    <scope>NUCLEOTIDE SEQUENCE [LARGE SCALE GENOMIC DNA]</scope>
    <source>
        <strain evidence="19 20">ET2</strain>
    </source>
</reference>
<dbReference type="PANTHER" id="PTHR43152:SF3">
    <property type="entry name" value="UVRABC SYSTEM PROTEIN A"/>
    <property type="match status" value="1"/>
</dbReference>
<evidence type="ECO:0000256" key="5">
    <source>
        <dbReference type="ARBA" id="ARBA00022741"/>
    </source>
</evidence>
<dbReference type="Gene3D" id="3.30.190.20">
    <property type="match status" value="1"/>
</dbReference>
<dbReference type="Gene3D" id="1.20.1580.10">
    <property type="entry name" value="ABC transporter ATPase like domain"/>
    <property type="match status" value="3"/>
</dbReference>
<feature type="domain" description="ABC transporter" evidence="18">
    <location>
        <begin position="604"/>
        <end position="933"/>
    </location>
</feature>
<evidence type="ECO:0000256" key="7">
    <source>
        <dbReference type="ARBA" id="ARBA00022769"/>
    </source>
</evidence>
<gene>
    <name evidence="17" type="primary">uvrA</name>
    <name evidence="19" type="ORF">MMIC_P0719</name>
</gene>
<dbReference type="FunFam" id="1.20.1580.10:FF:000002">
    <property type="entry name" value="UvrABC system protein A"/>
    <property type="match status" value="1"/>
</dbReference>
<evidence type="ECO:0000313" key="19">
    <source>
        <dbReference type="EMBL" id="GAV19762.1"/>
    </source>
</evidence>
<keyword evidence="9 17" id="KW-0862">Zinc</keyword>
<dbReference type="NCBIfam" id="TIGR00630">
    <property type="entry name" value="uvra"/>
    <property type="match status" value="1"/>
</dbReference>
<evidence type="ECO:0000256" key="12">
    <source>
        <dbReference type="ARBA" id="ARBA00023125"/>
    </source>
</evidence>
<evidence type="ECO:0000256" key="1">
    <source>
        <dbReference type="ARBA" id="ARBA00004496"/>
    </source>
</evidence>
<organism evidence="19 20">
    <name type="scientific">Mariprofundus micogutta</name>
    <dbReference type="NCBI Taxonomy" id="1921010"/>
    <lineage>
        <taxon>Bacteria</taxon>
        <taxon>Pseudomonadati</taxon>
        <taxon>Pseudomonadota</taxon>
        <taxon>Candidatius Mariprofundia</taxon>
        <taxon>Mariprofundales</taxon>
        <taxon>Mariprofundaceae</taxon>
        <taxon>Mariprofundus</taxon>
    </lineage>
</organism>
<dbReference type="Pfam" id="PF17755">
    <property type="entry name" value="UvrA_DNA-bind"/>
    <property type="match status" value="1"/>
</dbReference>
<keyword evidence="2 17" id="KW-0963">Cytoplasm</keyword>
<dbReference type="Proteomes" id="UP000231632">
    <property type="component" value="Unassembled WGS sequence"/>
</dbReference>
<name>A0A1L8CLH9_9PROT</name>
<keyword evidence="5 17" id="KW-0547">Nucleotide-binding</keyword>
<dbReference type="GO" id="GO:0016887">
    <property type="term" value="F:ATP hydrolysis activity"/>
    <property type="evidence" value="ECO:0007669"/>
    <property type="project" value="InterPro"/>
</dbReference>
<keyword evidence="12 17" id="KW-0238">DNA-binding</keyword>
<proteinExistence type="inferred from homology"/>
<protein>
    <recommendedName>
        <fullName evidence="15 17">UvrABC system protein A</fullName>
        <shortName evidence="17">UvrA protein</shortName>
    </recommendedName>
    <alternativeName>
        <fullName evidence="16 17">Excinuclease ABC subunit A</fullName>
    </alternativeName>
</protein>
<evidence type="ECO:0000256" key="4">
    <source>
        <dbReference type="ARBA" id="ARBA00022737"/>
    </source>
</evidence>
<sequence>MSENIIRVEGARVHNLKNISLDIPRDKLVVVTGVSGSGKSSLAFDTLYAEGQRRYVESLSAYARQFLGMMERPDVDGIEGLSPAISIEQKTTSRNPRSTVGTITEVYDYLRLLFARIGQPYCYGCGQPITSQPASVIIDQLESLDEGAKLQLLAPIARGKKGEFRKELEKAGKDGFVRVRIDGEVMALEDVPALQKNIKHNIELVVDRLVIRDGIRTRLADSVETALRYGGGLMVALIGAEEHVFSERFACADCGISYPEIEPRLFSFNSPVGACSSCDGLGSKTVFDPSLVVPDDSLSIIGGAIEPWAGRETFMYRQTLEAVASHTGTSMETPFNELSPEARKAMLYGTGRKKIQFIYETPGQNRTVERPFEGVIPNLERRYRETSSDDVREALSKYINTIACPVCEGSRLTKPARFVRIAGKSLPEIVAMPLREGQAWVQGLKLSEQHRTIADKVLEEISSRLGFMVEVGLDYLSLERTSGTLSGGEAQRIRLATQIGSALVGVLYILDEPSIGLHQRDNDRLLATLRRLRDLGNSVIVVEHDEDAIRCADWVIDMGPLAGEHGGEVVAEGHLKDILKAKTLTSDYLSGRKKVQVPKRRKVLKKHDMIGVDGACEHNLQQVKARFPLARFSCVTGVSGSGKSTLTNDTLFRALAKSKGLKTERVGEYSALIGDELIDKIIDIDQGPIGRTPRSNPATYTGIFTPIRELFAQVPESRARGYKAGRFSFNVKGGRCEACQGDGIVKVEMHFLPDVYVHCESCQGKRYNRETLDIRYKGKTIDEVLHMTVEEGLELFSAIPALKNRLSTLNEVGLGYIQLGQSATTLSGGEAQRVKLSKELARRATGDTLYILDEPTTGLHFHDVAKLLDVLHALVDRGNTVIVIEHNLDVIKTADWIVDMGPEGGDKGGTVVMAGTPEQVAACDASHTGHYLKANL</sequence>
<comment type="similarity">
    <text evidence="14 17">Belongs to the ABC transporter superfamily. UvrA family.</text>
</comment>
<evidence type="ECO:0000256" key="3">
    <source>
        <dbReference type="ARBA" id="ARBA00022723"/>
    </source>
</evidence>
<dbReference type="GO" id="GO:0009381">
    <property type="term" value="F:excinuclease ABC activity"/>
    <property type="evidence" value="ECO:0007669"/>
    <property type="project" value="UniProtKB-UniRule"/>
</dbReference>
<dbReference type="GO" id="GO:0008270">
    <property type="term" value="F:zinc ion binding"/>
    <property type="evidence" value="ECO:0007669"/>
    <property type="project" value="UniProtKB-UniRule"/>
</dbReference>
<dbReference type="GO" id="GO:0009380">
    <property type="term" value="C:excinuclease repair complex"/>
    <property type="evidence" value="ECO:0007669"/>
    <property type="project" value="InterPro"/>
</dbReference>
<evidence type="ECO:0000256" key="11">
    <source>
        <dbReference type="ARBA" id="ARBA00022881"/>
    </source>
</evidence>
<dbReference type="GO" id="GO:0005737">
    <property type="term" value="C:cytoplasm"/>
    <property type="evidence" value="ECO:0007669"/>
    <property type="project" value="UniProtKB-SubCell"/>
</dbReference>
<comment type="function">
    <text evidence="17">The UvrABC repair system catalyzes the recognition and processing of DNA lesions. UvrA is an ATPase and a DNA-binding protein. A damage recognition complex composed of 2 UvrA and 2 UvrB subunits scans DNA for abnormalities. When the presence of a lesion has been verified by UvrB, the UvrA molecules dissociate.</text>
</comment>
<dbReference type="PANTHER" id="PTHR43152">
    <property type="entry name" value="UVRABC SYSTEM PROTEIN A"/>
    <property type="match status" value="1"/>
</dbReference>
<feature type="binding site" evidence="17">
    <location>
        <begin position="637"/>
        <end position="644"/>
    </location>
    <ligand>
        <name>ATP</name>
        <dbReference type="ChEBI" id="CHEBI:30616"/>
    </ligand>
</feature>
<keyword evidence="6 17" id="KW-0227">DNA damage</keyword>
<dbReference type="STRING" id="1921010.MMIC_P0719"/>
<dbReference type="AlphaFoldDB" id="A0A1L8CLH9"/>
<dbReference type="Pfam" id="PF17760">
    <property type="entry name" value="UvrA_inter"/>
    <property type="match status" value="1"/>
</dbReference>
<keyword evidence="13 17" id="KW-0234">DNA repair</keyword>
<evidence type="ECO:0000313" key="20">
    <source>
        <dbReference type="Proteomes" id="UP000231632"/>
    </source>
</evidence>
<feature type="binding site" evidence="17">
    <location>
        <begin position="33"/>
        <end position="40"/>
    </location>
    <ligand>
        <name>ATP</name>
        <dbReference type="ChEBI" id="CHEBI:30616"/>
    </ligand>
</feature>
<keyword evidence="10 17" id="KW-0067">ATP-binding</keyword>
<dbReference type="CDD" id="cd03270">
    <property type="entry name" value="ABC_UvrA_I"/>
    <property type="match status" value="1"/>
</dbReference>
<evidence type="ECO:0000256" key="9">
    <source>
        <dbReference type="ARBA" id="ARBA00022833"/>
    </source>
</evidence>
<evidence type="ECO:0000256" key="10">
    <source>
        <dbReference type="ARBA" id="ARBA00022840"/>
    </source>
</evidence>
<feature type="zinc finger region" description="C4-type" evidence="17">
    <location>
        <begin position="736"/>
        <end position="762"/>
    </location>
</feature>
<comment type="subcellular location">
    <subcellularLocation>
        <location evidence="1 17">Cytoplasm</location>
    </subcellularLocation>
</comment>
<dbReference type="InterPro" id="IPR041552">
    <property type="entry name" value="UvrA_DNA-bd"/>
</dbReference>
<accession>A0A1L8CLH9</accession>
<dbReference type="InterPro" id="IPR017871">
    <property type="entry name" value="ABC_transporter-like_CS"/>
</dbReference>
<dbReference type="SUPFAM" id="SSF52540">
    <property type="entry name" value="P-loop containing nucleoside triphosphate hydrolases"/>
    <property type="match status" value="2"/>
</dbReference>
<dbReference type="GO" id="GO:0005524">
    <property type="term" value="F:ATP binding"/>
    <property type="evidence" value="ECO:0007669"/>
    <property type="project" value="UniProtKB-UniRule"/>
</dbReference>
<evidence type="ECO:0000256" key="8">
    <source>
        <dbReference type="ARBA" id="ARBA00022771"/>
    </source>
</evidence>
<keyword evidence="17" id="KW-0742">SOS response</keyword>
<dbReference type="GO" id="GO:0006289">
    <property type="term" value="P:nucleotide-excision repair"/>
    <property type="evidence" value="ECO:0007669"/>
    <property type="project" value="UniProtKB-UniRule"/>
</dbReference>
<dbReference type="InterPro" id="IPR027417">
    <property type="entry name" value="P-loop_NTPase"/>
</dbReference>
<dbReference type="PROSITE" id="PS00211">
    <property type="entry name" value="ABC_TRANSPORTER_1"/>
    <property type="match status" value="2"/>
</dbReference>
<dbReference type="Gene3D" id="1.10.8.280">
    <property type="entry name" value="ABC transporter ATPase domain-like"/>
    <property type="match status" value="1"/>
</dbReference>
<dbReference type="InterPro" id="IPR041102">
    <property type="entry name" value="UvrA_inter"/>
</dbReference>
<dbReference type="GO" id="GO:0003677">
    <property type="term" value="F:DNA binding"/>
    <property type="evidence" value="ECO:0007669"/>
    <property type="project" value="UniProtKB-UniRule"/>
</dbReference>
<keyword evidence="4 17" id="KW-0677">Repeat</keyword>
<dbReference type="Gene3D" id="3.40.50.300">
    <property type="entry name" value="P-loop containing nucleotide triphosphate hydrolases"/>
    <property type="match status" value="3"/>
</dbReference>
<evidence type="ECO:0000256" key="14">
    <source>
        <dbReference type="ARBA" id="ARBA00038000"/>
    </source>
</evidence>
<dbReference type="CDD" id="cd03271">
    <property type="entry name" value="ABC_UvrA_II"/>
    <property type="match status" value="1"/>
</dbReference>
<comment type="caution">
    <text evidence="19">The sequence shown here is derived from an EMBL/GenBank/DDBJ whole genome shotgun (WGS) entry which is preliminary data.</text>
</comment>
<dbReference type="InterPro" id="IPR003439">
    <property type="entry name" value="ABC_transporter-like_ATP-bd"/>
</dbReference>
<evidence type="ECO:0000256" key="2">
    <source>
        <dbReference type="ARBA" id="ARBA00022490"/>
    </source>
</evidence>
<dbReference type="EMBL" id="BDFD01000004">
    <property type="protein sequence ID" value="GAV19762.1"/>
    <property type="molecule type" value="Genomic_DNA"/>
</dbReference>
<dbReference type="HAMAP" id="MF_00205">
    <property type="entry name" value="UvrA"/>
    <property type="match status" value="1"/>
</dbReference>
<evidence type="ECO:0000259" key="18">
    <source>
        <dbReference type="PROSITE" id="PS50893"/>
    </source>
</evidence>